<dbReference type="PANTHER" id="PTHR33471">
    <property type="entry name" value="ATP-DEPENDENT ZINC METALLOPROTEASE-RELATED"/>
    <property type="match status" value="1"/>
</dbReference>
<dbReference type="EMBL" id="JBFOLJ010000002">
    <property type="protein sequence ID" value="KAL2555248.1"/>
    <property type="molecule type" value="Genomic_DNA"/>
</dbReference>
<gene>
    <name evidence="1" type="ORF">Fot_08867</name>
</gene>
<dbReference type="PANTHER" id="PTHR33471:SF4">
    <property type="entry name" value="T22H22.11 PROTEIN"/>
    <property type="match status" value="1"/>
</dbReference>
<evidence type="ECO:0000313" key="1">
    <source>
        <dbReference type="EMBL" id="KAL2555248.1"/>
    </source>
</evidence>
<dbReference type="Gene3D" id="1.20.58.760">
    <property type="entry name" value="Peptidase M41"/>
    <property type="match status" value="1"/>
</dbReference>
<keyword evidence="2" id="KW-1185">Reference proteome</keyword>
<proteinExistence type="predicted"/>
<comment type="caution">
    <text evidence="1">The sequence shown here is derived from an EMBL/GenBank/DDBJ whole genome shotgun (WGS) entry which is preliminary data.</text>
</comment>
<protein>
    <submittedName>
        <fullName evidence="1">Uncharacterized protein</fullName>
    </submittedName>
</protein>
<sequence length="331" mass="37113">MRTHIPVREILVPSIHTQISEGQVVAKLKQPETIRRRRALRRVDRELENGNYKAALSLVKQLQGKPGGLRGFGAAQQVPRRVLSLDELKLPGESKEIRVFNDSPDLQVHQSLCEQRTASPNSGRALQHLEDIISSDLFSHESQLIIGKLMNGESHDSPFEDHLMCIQHEAGHFLVGYLLGVLPKRYKVPSAEDLMQDRFARGKVEFLGFEFLRDVGMETMSKKIFTKGKLSNGTLKKFVRVILGGLVAEHLLFGYSELLHSDVEKLDRVLKGLGFTEDEVDSEVRQATVDTVLMLSCHNESRSSLAEAMALGRSVGFCIDTIETTLNFKEV</sequence>
<evidence type="ECO:0000313" key="2">
    <source>
        <dbReference type="Proteomes" id="UP001604277"/>
    </source>
</evidence>
<name>A0ABD1X2U6_9LAMI</name>
<dbReference type="InterPro" id="IPR037219">
    <property type="entry name" value="Peptidase_M41-like"/>
</dbReference>
<reference evidence="2" key="1">
    <citation type="submission" date="2024-07" db="EMBL/GenBank/DDBJ databases">
        <title>Two chromosome-level genome assemblies of Korean endemic species Abeliophyllum distichum and Forsythia ovata (Oleaceae).</title>
        <authorList>
            <person name="Jang H."/>
        </authorList>
    </citation>
    <scope>NUCLEOTIDE SEQUENCE [LARGE SCALE GENOMIC DNA]</scope>
</reference>
<dbReference type="AlphaFoldDB" id="A0ABD1X2U6"/>
<dbReference type="SUPFAM" id="SSF140990">
    <property type="entry name" value="FtsH protease domain-like"/>
    <property type="match status" value="1"/>
</dbReference>
<organism evidence="1 2">
    <name type="scientific">Forsythia ovata</name>
    <dbReference type="NCBI Taxonomy" id="205694"/>
    <lineage>
        <taxon>Eukaryota</taxon>
        <taxon>Viridiplantae</taxon>
        <taxon>Streptophyta</taxon>
        <taxon>Embryophyta</taxon>
        <taxon>Tracheophyta</taxon>
        <taxon>Spermatophyta</taxon>
        <taxon>Magnoliopsida</taxon>
        <taxon>eudicotyledons</taxon>
        <taxon>Gunneridae</taxon>
        <taxon>Pentapetalae</taxon>
        <taxon>asterids</taxon>
        <taxon>lamiids</taxon>
        <taxon>Lamiales</taxon>
        <taxon>Oleaceae</taxon>
        <taxon>Forsythieae</taxon>
        <taxon>Forsythia</taxon>
    </lineage>
</organism>
<accession>A0ABD1X2U6</accession>
<dbReference type="Proteomes" id="UP001604277">
    <property type="component" value="Unassembled WGS sequence"/>
</dbReference>